<dbReference type="GO" id="GO:0046872">
    <property type="term" value="F:metal ion binding"/>
    <property type="evidence" value="ECO:0007669"/>
    <property type="project" value="UniProtKB-KW"/>
</dbReference>
<keyword evidence="5" id="KW-0408">Iron</keyword>
<dbReference type="CDD" id="cd19945">
    <property type="entry name" value="Fer2_BFD"/>
    <property type="match status" value="1"/>
</dbReference>
<dbReference type="InterPro" id="IPR052371">
    <property type="entry name" value="BFD-associated_ferredoxin"/>
</dbReference>
<evidence type="ECO:0000256" key="3">
    <source>
        <dbReference type="ARBA" id="ARBA00022723"/>
    </source>
</evidence>
<keyword evidence="1" id="KW-0813">Transport</keyword>
<protein>
    <recommendedName>
        <fullName evidence="7">Bacterioferritin-associated ferredoxin</fullName>
    </recommendedName>
</protein>
<dbReference type="PANTHER" id="PTHR37424:SF1">
    <property type="entry name" value="BACTERIOFERRITIN-ASSOCIATED FERREDOXIN"/>
    <property type="match status" value="1"/>
</dbReference>
<evidence type="ECO:0000256" key="1">
    <source>
        <dbReference type="ARBA" id="ARBA00022448"/>
    </source>
</evidence>
<keyword evidence="4" id="KW-0249">Electron transport</keyword>
<name>A0A512L5S6_9PROT</name>
<gene>
    <name evidence="10" type="ORF">TPL01_09400</name>
</gene>
<dbReference type="Proteomes" id="UP000321337">
    <property type="component" value="Unassembled WGS sequence"/>
</dbReference>
<organism evidence="10 11">
    <name type="scientific">Sulfuriferula plumbiphila</name>
    <dbReference type="NCBI Taxonomy" id="171865"/>
    <lineage>
        <taxon>Bacteria</taxon>
        <taxon>Pseudomonadati</taxon>
        <taxon>Pseudomonadota</taxon>
        <taxon>Betaproteobacteria</taxon>
        <taxon>Nitrosomonadales</taxon>
        <taxon>Sulfuricellaceae</taxon>
        <taxon>Sulfuriferula</taxon>
    </lineage>
</organism>
<keyword evidence="6" id="KW-0411">Iron-sulfur</keyword>
<evidence type="ECO:0000313" key="10">
    <source>
        <dbReference type="EMBL" id="GEP29802.1"/>
    </source>
</evidence>
<dbReference type="EMBL" id="BKAD01000008">
    <property type="protein sequence ID" value="GEP29802.1"/>
    <property type="molecule type" value="Genomic_DNA"/>
</dbReference>
<dbReference type="Gene3D" id="1.10.10.1100">
    <property type="entry name" value="BFD-like [2Fe-2S]-binding domain"/>
    <property type="match status" value="1"/>
</dbReference>
<evidence type="ECO:0000313" key="11">
    <source>
        <dbReference type="Proteomes" id="UP000321337"/>
    </source>
</evidence>
<dbReference type="InterPro" id="IPR041854">
    <property type="entry name" value="BFD-like_2Fe2S-bd_dom_sf"/>
</dbReference>
<accession>A0A512L5S6</accession>
<evidence type="ECO:0000256" key="7">
    <source>
        <dbReference type="ARBA" id="ARBA00039386"/>
    </source>
</evidence>
<dbReference type="RefSeq" id="WP_147071274.1">
    <property type="nucleotide sequence ID" value="NZ_AP021884.1"/>
</dbReference>
<proteinExistence type="inferred from homology"/>
<dbReference type="AlphaFoldDB" id="A0A512L5S6"/>
<evidence type="ECO:0000256" key="6">
    <source>
        <dbReference type="ARBA" id="ARBA00023014"/>
    </source>
</evidence>
<dbReference type="InterPro" id="IPR007419">
    <property type="entry name" value="BFD-like_2Fe2S-bd_dom"/>
</dbReference>
<comment type="similarity">
    <text evidence="8">Belongs to the Bfd family.</text>
</comment>
<keyword evidence="2" id="KW-0001">2Fe-2S</keyword>
<dbReference type="PANTHER" id="PTHR37424">
    <property type="entry name" value="BACTERIOFERRITIN-ASSOCIATED FERREDOXIN"/>
    <property type="match status" value="1"/>
</dbReference>
<keyword evidence="11" id="KW-1185">Reference proteome</keyword>
<evidence type="ECO:0000256" key="8">
    <source>
        <dbReference type="ARBA" id="ARBA00046332"/>
    </source>
</evidence>
<feature type="domain" description="BFD-like [2Fe-2S]-binding" evidence="9">
    <location>
        <begin position="2"/>
        <end position="50"/>
    </location>
</feature>
<keyword evidence="3" id="KW-0479">Metal-binding</keyword>
<reference evidence="10 11" key="1">
    <citation type="submission" date="2019-07" db="EMBL/GenBank/DDBJ databases">
        <title>Whole genome shotgun sequence of Thiobacillus plumbophilus NBRC 107929.</title>
        <authorList>
            <person name="Hosoyama A."/>
            <person name="Uohara A."/>
            <person name="Ohji S."/>
            <person name="Ichikawa N."/>
        </authorList>
    </citation>
    <scope>NUCLEOTIDE SEQUENCE [LARGE SCALE GENOMIC DNA]</scope>
    <source>
        <strain evidence="10 11">NBRC 107929</strain>
    </source>
</reference>
<sequence length="75" mass="7995">MYICICKAVTDSAIREAVCQGACRMRDLKAGLGVSAQCGKCAGHAKEVLEQALVQQQSTMQYASIEPGRLYEAAA</sequence>
<dbReference type="Pfam" id="PF04324">
    <property type="entry name" value="Fer2_BFD"/>
    <property type="match status" value="1"/>
</dbReference>
<evidence type="ECO:0000256" key="2">
    <source>
        <dbReference type="ARBA" id="ARBA00022714"/>
    </source>
</evidence>
<evidence type="ECO:0000256" key="5">
    <source>
        <dbReference type="ARBA" id="ARBA00023004"/>
    </source>
</evidence>
<evidence type="ECO:0000259" key="9">
    <source>
        <dbReference type="Pfam" id="PF04324"/>
    </source>
</evidence>
<dbReference type="GO" id="GO:0051537">
    <property type="term" value="F:2 iron, 2 sulfur cluster binding"/>
    <property type="evidence" value="ECO:0007669"/>
    <property type="project" value="UniProtKB-KW"/>
</dbReference>
<evidence type="ECO:0000256" key="4">
    <source>
        <dbReference type="ARBA" id="ARBA00022982"/>
    </source>
</evidence>
<comment type="caution">
    <text evidence="10">The sequence shown here is derived from an EMBL/GenBank/DDBJ whole genome shotgun (WGS) entry which is preliminary data.</text>
</comment>
<dbReference type="OrthoDB" id="9815350at2"/>